<dbReference type="SUPFAM" id="SSF50630">
    <property type="entry name" value="Acid proteases"/>
    <property type="match status" value="1"/>
</dbReference>
<dbReference type="OrthoDB" id="1435444at2759"/>
<dbReference type="PANTHER" id="PTHR33067:SF35">
    <property type="entry name" value="ASPARTIC PEPTIDASE DDI1-TYPE DOMAIN-CONTAINING PROTEIN"/>
    <property type="match status" value="1"/>
</dbReference>
<reference evidence="2" key="2">
    <citation type="submission" date="2025-08" db="UniProtKB">
        <authorList>
            <consortium name="RefSeq"/>
        </authorList>
    </citation>
    <scope>IDENTIFICATION</scope>
    <source>
        <tissue evidence="2">Leaf</tissue>
    </source>
</reference>
<dbReference type="AlphaFoldDB" id="A0A1S3U3I4"/>
<dbReference type="RefSeq" id="XP_014500566.1">
    <property type="nucleotide sequence ID" value="XM_014645080.1"/>
</dbReference>
<name>A0A1S3U3I4_VIGRR</name>
<keyword evidence="1" id="KW-1185">Reference proteome</keyword>
<gene>
    <name evidence="2" type="primary">LOC106761520</name>
</gene>
<dbReference type="KEGG" id="vra:106761520"/>
<dbReference type="CDD" id="cd00303">
    <property type="entry name" value="retropepsin_like"/>
    <property type="match status" value="1"/>
</dbReference>
<proteinExistence type="predicted"/>
<sequence length="186" mass="20541">MQATLSYQKSTVAAIRNLEMQVSQIAKKLEEIPINCFGANTEVNPEEECKAIVTKALPPKVKDLGSFTCTIMGHKIGKTLIDSGSSINLMPLTVLEKIGGLEVKPGKMTLFMVDGFTKRPYDVVEDVMVQIDNLRFLVDFMVMEMGEDLEIPIILGRPFMKTTKVVINVDDGTIALKEGGFHCLQC</sequence>
<evidence type="ECO:0000313" key="1">
    <source>
        <dbReference type="Proteomes" id="UP000087766"/>
    </source>
</evidence>
<dbReference type="Gene3D" id="2.40.70.10">
    <property type="entry name" value="Acid Proteases"/>
    <property type="match status" value="1"/>
</dbReference>
<reference evidence="1" key="1">
    <citation type="journal article" date="2014" name="Nat. Commun.">
        <title>Genome sequence of mungbean and insights into evolution within Vigna species.</title>
        <authorList>
            <person name="Kang Y.J."/>
            <person name="Kim S.K."/>
            <person name="Kim M.Y."/>
            <person name="Lestari P."/>
            <person name="Kim K.H."/>
            <person name="Ha B.K."/>
            <person name="Jun T.H."/>
            <person name="Hwang W.J."/>
            <person name="Lee T."/>
            <person name="Lee J."/>
            <person name="Shim S."/>
            <person name="Yoon M.Y."/>
            <person name="Jang Y.E."/>
            <person name="Han K.S."/>
            <person name="Taeprayoon P."/>
            <person name="Yoon N."/>
            <person name="Somta P."/>
            <person name="Tanya P."/>
            <person name="Kim K.S."/>
            <person name="Gwag J.G."/>
            <person name="Moon J.K."/>
            <person name="Lee Y.H."/>
            <person name="Park B.S."/>
            <person name="Bombarely A."/>
            <person name="Doyle J.J."/>
            <person name="Jackson S.A."/>
            <person name="Schafleitner R."/>
            <person name="Srinives P."/>
            <person name="Varshney R.K."/>
            <person name="Lee S.H."/>
        </authorList>
    </citation>
    <scope>NUCLEOTIDE SEQUENCE [LARGE SCALE GENOMIC DNA]</scope>
    <source>
        <strain evidence="1">cv. VC1973A</strain>
    </source>
</reference>
<protein>
    <submittedName>
        <fullName evidence="2">Uncharacterized protein LOC106761520</fullName>
    </submittedName>
</protein>
<organism evidence="1 2">
    <name type="scientific">Vigna radiata var. radiata</name>
    <name type="common">Mung bean</name>
    <name type="synonym">Phaseolus aureus</name>
    <dbReference type="NCBI Taxonomy" id="3916"/>
    <lineage>
        <taxon>Eukaryota</taxon>
        <taxon>Viridiplantae</taxon>
        <taxon>Streptophyta</taxon>
        <taxon>Embryophyta</taxon>
        <taxon>Tracheophyta</taxon>
        <taxon>Spermatophyta</taxon>
        <taxon>Magnoliopsida</taxon>
        <taxon>eudicotyledons</taxon>
        <taxon>Gunneridae</taxon>
        <taxon>Pentapetalae</taxon>
        <taxon>rosids</taxon>
        <taxon>fabids</taxon>
        <taxon>Fabales</taxon>
        <taxon>Fabaceae</taxon>
        <taxon>Papilionoideae</taxon>
        <taxon>50 kb inversion clade</taxon>
        <taxon>NPAAA clade</taxon>
        <taxon>indigoferoid/millettioid clade</taxon>
        <taxon>Phaseoleae</taxon>
        <taxon>Vigna</taxon>
    </lineage>
</organism>
<dbReference type="Proteomes" id="UP000087766">
    <property type="component" value="Chromosome 1"/>
</dbReference>
<accession>A0A1S3U3I4</accession>
<dbReference type="InterPro" id="IPR021109">
    <property type="entry name" value="Peptidase_aspartic_dom_sf"/>
</dbReference>
<evidence type="ECO:0000313" key="2">
    <source>
        <dbReference type="RefSeq" id="XP_014500566.1"/>
    </source>
</evidence>
<dbReference type="PANTHER" id="PTHR33067">
    <property type="entry name" value="RNA-DIRECTED DNA POLYMERASE-RELATED"/>
    <property type="match status" value="1"/>
</dbReference>
<dbReference type="GeneID" id="106761520"/>